<comment type="caution">
    <text evidence="1">The sequence shown here is derived from an EMBL/GenBank/DDBJ whole genome shotgun (WGS) entry which is preliminary data.</text>
</comment>
<organism evidence="1 2">
    <name type="scientific">Brachionus plicatilis</name>
    <name type="common">Marine rotifer</name>
    <name type="synonym">Brachionus muelleri</name>
    <dbReference type="NCBI Taxonomy" id="10195"/>
    <lineage>
        <taxon>Eukaryota</taxon>
        <taxon>Metazoa</taxon>
        <taxon>Spiralia</taxon>
        <taxon>Gnathifera</taxon>
        <taxon>Rotifera</taxon>
        <taxon>Eurotatoria</taxon>
        <taxon>Monogononta</taxon>
        <taxon>Pseudotrocha</taxon>
        <taxon>Ploima</taxon>
        <taxon>Brachionidae</taxon>
        <taxon>Brachionus</taxon>
    </lineage>
</organism>
<keyword evidence="2" id="KW-1185">Reference proteome</keyword>
<accession>A0A3M7SRA9</accession>
<dbReference type="AlphaFoldDB" id="A0A3M7SRA9"/>
<dbReference type="Proteomes" id="UP000276133">
    <property type="component" value="Unassembled WGS sequence"/>
</dbReference>
<gene>
    <name evidence="1" type="ORF">BpHYR1_005940</name>
</gene>
<dbReference type="EMBL" id="REGN01000902">
    <property type="protein sequence ID" value="RNA38225.1"/>
    <property type="molecule type" value="Genomic_DNA"/>
</dbReference>
<name>A0A3M7SRA9_BRAPC</name>
<evidence type="ECO:0000313" key="2">
    <source>
        <dbReference type="Proteomes" id="UP000276133"/>
    </source>
</evidence>
<protein>
    <submittedName>
        <fullName evidence="1">Uncharacterized protein</fullName>
    </submittedName>
</protein>
<reference evidence="1 2" key="1">
    <citation type="journal article" date="2018" name="Sci. Rep.">
        <title>Genomic signatures of local adaptation to the degree of environmental predictability in rotifers.</title>
        <authorList>
            <person name="Franch-Gras L."/>
            <person name="Hahn C."/>
            <person name="Garcia-Roger E.M."/>
            <person name="Carmona M.J."/>
            <person name="Serra M."/>
            <person name="Gomez A."/>
        </authorList>
    </citation>
    <scope>NUCLEOTIDE SEQUENCE [LARGE SCALE GENOMIC DNA]</scope>
    <source>
        <strain evidence="1">HYR1</strain>
    </source>
</reference>
<sequence>MVDAAFSSISIGCSFKSSTLRRLYVKHSSATTKYTIDNARKIIRLSKSKVCWDRTESYIPFVIKLVKEYKEGFQSRYIEYPNPLCSLMKTYFISESEIKKNGVNGVLEDSTSTIYSNVKTWRVSRYVEFEFEAENRFELAESYFFNRI</sequence>
<evidence type="ECO:0000313" key="1">
    <source>
        <dbReference type="EMBL" id="RNA38225.1"/>
    </source>
</evidence>
<proteinExistence type="predicted"/>